<evidence type="ECO:0000313" key="7">
    <source>
        <dbReference type="EMBL" id="UTZ34651.1"/>
    </source>
</evidence>
<protein>
    <submittedName>
        <fullName evidence="7">YqaE/Pmp3 family membrane protein</fullName>
    </submittedName>
</protein>
<keyword evidence="8" id="KW-1185">Reference proteome</keyword>
<evidence type="ECO:0000313" key="8">
    <source>
        <dbReference type="Proteomes" id="UP001059912"/>
    </source>
</evidence>
<evidence type="ECO:0000256" key="5">
    <source>
        <dbReference type="ARBA" id="ARBA00023136"/>
    </source>
</evidence>
<keyword evidence="3 6" id="KW-0812">Transmembrane</keyword>
<comment type="subcellular location">
    <subcellularLocation>
        <location evidence="1">Membrane</location>
    </subcellularLocation>
</comment>
<evidence type="ECO:0000256" key="2">
    <source>
        <dbReference type="ARBA" id="ARBA00009530"/>
    </source>
</evidence>
<dbReference type="Pfam" id="PF01679">
    <property type="entry name" value="Pmp3"/>
    <property type="match status" value="1"/>
</dbReference>
<dbReference type="PANTHER" id="PTHR21659:SF42">
    <property type="entry name" value="UPF0057 MEMBRANE PROTEIN ZK632.10-RELATED"/>
    <property type="match status" value="1"/>
</dbReference>
<accession>A0ABY5IP46</accession>
<dbReference type="PANTHER" id="PTHR21659">
    <property type="entry name" value="HYDROPHOBIC PROTEIN RCI2 LOW TEMPERATURE AND SALT RESPONSIVE PROTEIN LTI6 -RELATED"/>
    <property type="match status" value="1"/>
</dbReference>
<proteinExistence type="inferred from homology"/>
<keyword evidence="4 6" id="KW-1133">Transmembrane helix</keyword>
<feature type="transmembrane region" description="Helical" evidence="6">
    <location>
        <begin position="32"/>
        <end position="53"/>
    </location>
</feature>
<dbReference type="Proteomes" id="UP001059912">
    <property type="component" value="Chromosome 2"/>
</dbReference>
<gene>
    <name evidence="7" type="ORF">HB762_19620</name>
</gene>
<reference evidence="7" key="1">
    <citation type="submission" date="2020-03" db="EMBL/GenBank/DDBJ databases">
        <title>Five strains of Vibrio campbellii isolated from Mariana Trench.</title>
        <authorList>
            <person name="Liang J."/>
            <person name="Zhang X.-H."/>
        </authorList>
    </citation>
    <scope>NUCLEOTIDE SEQUENCE</scope>
    <source>
        <strain evidence="7">LJC013</strain>
    </source>
</reference>
<sequence length="56" mass="6695">MDHRYLQTDLILLCIFLPPVSVYMEKGLEKDFFINLILTFFFFLPGTIHALWLTMK</sequence>
<organism evidence="7 8">
    <name type="scientific">Vibrio campbellii</name>
    <dbReference type="NCBI Taxonomy" id="680"/>
    <lineage>
        <taxon>Bacteria</taxon>
        <taxon>Pseudomonadati</taxon>
        <taxon>Pseudomonadota</taxon>
        <taxon>Gammaproteobacteria</taxon>
        <taxon>Vibrionales</taxon>
        <taxon>Vibrionaceae</taxon>
        <taxon>Vibrio</taxon>
    </lineage>
</organism>
<evidence type="ECO:0000256" key="6">
    <source>
        <dbReference type="SAM" id="Phobius"/>
    </source>
</evidence>
<keyword evidence="5 6" id="KW-0472">Membrane</keyword>
<evidence type="ECO:0000256" key="4">
    <source>
        <dbReference type="ARBA" id="ARBA00022989"/>
    </source>
</evidence>
<name>A0ABY5IP46_9VIBR</name>
<evidence type="ECO:0000256" key="3">
    <source>
        <dbReference type="ARBA" id="ARBA00022692"/>
    </source>
</evidence>
<dbReference type="EMBL" id="CP050471">
    <property type="protein sequence ID" value="UTZ34651.1"/>
    <property type="molecule type" value="Genomic_DNA"/>
</dbReference>
<evidence type="ECO:0000256" key="1">
    <source>
        <dbReference type="ARBA" id="ARBA00004370"/>
    </source>
</evidence>
<dbReference type="InterPro" id="IPR000612">
    <property type="entry name" value="PMP3"/>
</dbReference>
<comment type="similarity">
    <text evidence="2">Belongs to the UPF0057 (PMP3) family.</text>
</comment>